<evidence type="ECO:0000256" key="4">
    <source>
        <dbReference type="ARBA" id="ARBA00022729"/>
    </source>
</evidence>
<dbReference type="PANTHER" id="PTHR30251:SF6">
    <property type="entry name" value="FIMBRIAL CHAPERONE YFCS-RELATED"/>
    <property type="match status" value="1"/>
</dbReference>
<dbReference type="PROSITE" id="PS00635">
    <property type="entry name" value="PILI_CHAPERONE"/>
    <property type="match status" value="1"/>
</dbReference>
<feature type="domain" description="Pili assembly chaperone N-terminal" evidence="9">
    <location>
        <begin position="27"/>
        <end position="144"/>
    </location>
</feature>
<evidence type="ECO:0000313" key="12">
    <source>
        <dbReference type="Proteomes" id="UP001223214"/>
    </source>
</evidence>
<dbReference type="InterPro" id="IPR001829">
    <property type="entry name" value="Pili_assmbl_chaperone_bac"/>
</dbReference>
<feature type="signal peptide" evidence="8">
    <location>
        <begin position="1"/>
        <end position="25"/>
    </location>
</feature>
<gene>
    <name evidence="11" type="ORF">QQF32_22585</name>
</gene>
<evidence type="ECO:0000256" key="7">
    <source>
        <dbReference type="RuleBase" id="RU003918"/>
    </source>
</evidence>
<evidence type="ECO:0000256" key="6">
    <source>
        <dbReference type="ARBA" id="ARBA00023186"/>
    </source>
</evidence>
<evidence type="ECO:0000259" key="10">
    <source>
        <dbReference type="Pfam" id="PF02753"/>
    </source>
</evidence>
<keyword evidence="4 8" id="KW-0732">Signal</keyword>
<dbReference type="GO" id="GO:0071555">
    <property type="term" value="P:cell wall organization"/>
    <property type="evidence" value="ECO:0007669"/>
    <property type="project" value="InterPro"/>
</dbReference>
<dbReference type="InterPro" id="IPR036316">
    <property type="entry name" value="Pili_assmbl_chap_C_dom_sf"/>
</dbReference>
<reference evidence="11 12" key="1">
    <citation type="submission" date="2023-06" db="EMBL/GenBank/DDBJ databases">
        <title>Identification and characterization of antibiotic-resistant Gram-negative bacteria.</title>
        <authorList>
            <person name="Cho G.-S."/>
            <person name="Lee J."/>
            <person name="Tai E."/>
            <person name="Jeong S."/>
            <person name="Kim I."/>
            <person name="Kim B.-E."/>
            <person name="Jeong M.-I."/>
            <person name="Oh K.-K."/>
            <person name="Franz C.M.A.P."/>
        </authorList>
    </citation>
    <scope>NUCLEOTIDE SEQUENCE [LARGE SCALE GENOMIC DNA]</scope>
    <source>
        <strain evidence="11 12">V106_12</strain>
    </source>
</reference>
<dbReference type="Pfam" id="PF02753">
    <property type="entry name" value="PapD_C"/>
    <property type="match status" value="1"/>
</dbReference>
<dbReference type="SUPFAM" id="SSF49584">
    <property type="entry name" value="Periplasmic chaperone C-domain"/>
    <property type="match status" value="1"/>
</dbReference>
<proteinExistence type="inferred from homology"/>
<keyword evidence="12" id="KW-1185">Reference proteome</keyword>
<dbReference type="PANTHER" id="PTHR30251">
    <property type="entry name" value="PILUS ASSEMBLY CHAPERONE"/>
    <property type="match status" value="1"/>
</dbReference>
<comment type="similarity">
    <text evidence="2 7">Belongs to the periplasmic pilus chaperone family.</text>
</comment>
<organism evidence="11 12">
    <name type="scientific">Lelliottia wanjuensis</name>
    <dbReference type="NCBI Taxonomy" id="3050585"/>
    <lineage>
        <taxon>Bacteria</taxon>
        <taxon>Pseudomonadati</taxon>
        <taxon>Pseudomonadota</taxon>
        <taxon>Gammaproteobacteria</taxon>
        <taxon>Enterobacterales</taxon>
        <taxon>Enterobacteriaceae</taxon>
        <taxon>Lelliottia</taxon>
    </lineage>
</organism>
<dbReference type="RefSeq" id="WP_285149890.1">
    <property type="nucleotide sequence ID" value="NZ_JASSOM010000089.1"/>
</dbReference>
<accession>A0AAP4LD33</accession>
<dbReference type="GO" id="GO:0030288">
    <property type="term" value="C:outer membrane-bounded periplasmic space"/>
    <property type="evidence" value="ECO:0007669"/>
    <property type="project" value="InterPro"/>
</dbReference>
<evidence type="ECO:0000256" key="1">
    <source>
        <dbReference type="ARBA" id="ARBA00004418"/>
    </source>
</evidence>
<name>A0AAP4LD33_9ENTR</name>
<dbReference type="Proteomes" id="UP001223214">
    <property type="component" value="Unassembled WGS sequence"/>
</dbReference>
<dbReference type="FunFam" id="2.60.40.10:FF:000458">
    <property type="entry name" value="Molecular chaperone FimC"/>
    <property type="match status" value="1"/>
</dbReference>
<evidence type="ECO:0000313" key="11">
    <source>
        <dbReference type="EMBL" id="MDK9365986.1"/>
    </source>
</evidence>
<evidence type="ECO:0000256" key="3">
    <source>
        <dbReference type="ARBA" id="ARBA00022558"/>
    </source>
</evidence>
<dbReference type="InterPro" id="IPR016148">
    <property type="entry name" value="Pili_assmbl_chaperone_C"/>
</dbReference>
<feature type="domain" description="Pili assembly chaperone C-terminal" evidence="10">
    <location>
        <begin position="170"/>
        <end position="230"/>
    </location>
</feature>
<dbReference type="AlphaFoldDB" id="A0AAP4LD33"/>
<sequence length="251" mass="27375">MTNVRLHALAGIALAFSAIAHQANAAVALDRTRVIFDGAAKSVSLRITNENKTLPYLAQGWVEDPQGKKITDPLVLLPPVQRIEPGEQSQIKVQSTAAIQRLPQDRESLFYFNLREIPPKSTKPNTLQLALQTRIKLFYRPSALEVKRTDYATPFQEQLTLTREGDKYRITNPTPYYISLVNASSTLTGKAAAGFKPVMVEPKGQLVLAPSASALGGAPVLTYVNDFGGRAKLVFSCGGNACKAVPQEKKK</sequence>
<keyword evidence="6 7" id="KW-0143">Chaperone</keyword>
<dbReference type="InterPro" id="IPR008962">
    <property type="entry name" value="PapD-like_sf"/>
</dbReference>
<dbReference type="InterPro" id="IPR013783">
    <property type="entry name" value="Ig-like_fold"/>
</dbReference>
<keyword evidence="5" id="KW-0574">Periplasm</keyword>
<dbReference type="Pfam" id="PF00345">
    <property type="entry name" value="PapD_N"/>
    <property type="match status" value="1"/>
</dbReference>
<dbReference type="SUPFAM" id="SSF49354">
    <property type="entry name" value="PapD-like"/>
    <property type="match status" value="1"/>
</dbReference>
<evidence type="ECO:0000256" key="5">
    <source>
        <dbReference type="ARBA" id="ARBA00022764"/>
    </source>
</evidence>
<evidence type="ECO:0000259" key="9">
    <source>
        <dbReference type="Pfam" id="PF00345"/>
    </source>
</evidence>
<keyword evidence="3" id="KW-1029">Fimbrium biogenesis</keyword>
<protein>
    <submittedName>
        <fullName evidence="11">Fimbria/pilus periplasmic chaperone</fullName>
    </submittedName>
</protein>
<comment type="caution">
    <text evidence="11">The sequence shown here is derived from an EMBL/GenBank/DDBJ whole genome shotgun (WGS) entry which is preliminary data.</text>
</comment>
<feature type="chain" id="PRO_5042915120" evidence="8">
    <location>
        <begin position="26"/>
        <end position="251"/>
    </location>
</feature>
<dbReference type="InterPro" id="IPR050643">
    <property type="entry name" value="Periplasmic_pilus_chap"/>
</dbReference>
<dbReference type="EMBL" id="JASSOM010000089">
    <property type="protein sequence ID" value="MDK9365986.1"/>
    <property type="molecule type" value="Genomic_DNA"/>
</dbReference>
<evidence type="ECO:0000256" key="8">
    <source>
        <dbReference type="SAM" id="SignalP"/>
    </source>
</evidence>
<dbReference type="InterPro" id="IPR018046">
    <property type="entry name" value="Pili_assmbl_chaperone_CS"/>
</dbReference>
<evidence type="ECO:0000256" key="2">
    <source>
        <dbReference type="ARBA" id="ARBA00007399"/>
    </source>
</evidence>
<dbReference type="Gene3D" id="2.60.40.10">
    <property type="entry name" value="Immunoglobulins"/>
    <property type="match status" value="2"/>
</dbReference>
<comment type="subcellular location">
    <subcellularLocation>
        <location evidence="1 7">Periplasm</location>
    </subcellularLocation>
</comment>
<dbReference type="PRINTS" id="PR00969">
    <property type="entry name" value="CHAPERONPILI"/>
</dbReference>
<dbReference type="InterPro" id="IPR016147">
    <property type="entry name" value="Pili_assmbl_chaperone_N"/>
</dbReference>